<evidence type="ECO:0000313" key="5">
    <source>
        <dbReference type="Proteomes" id="UP000015101"/>
    </source>
</evidence>
<dbReference type="PROSITE" id="PS00028">
    <property type="entry name" value="ZINC_FINGER_C2H2_1"/>
    <property type="match status" value="3"/>
</dbReference>
<sequence length="421" mass="48289">MHDFCTATAADDNFNKSCFHSSIKQFLTDLCELAVIYNYKLDIYGSIHVLADGLEFSNLLLNEHLEKQKENKQSLINNKVSNNKTNIMHTSNMNNNDNLHNSNITDDSSHSLMNESCQSKLSDSIKQINSFSKLLYQKNGCLKKKNRRKHLEVVNKMLIADLESKEETVYNDDENNFLIENDAQPTEKVLQTHHKSTMDEEEEHLIDPNISLSNIQQSAGDNNSSQNVITDIIKSYLINMGESSEITKDDQIESNIYSCSICNAQLNSVESFEIHMKFHSLLIKSEDILESLSNNSNYLSGININSSFYSSIFSNFTNDVIAKCNDHESYNEMFSIKENNFVNTNEFKSYEKLFKRLNCSTCNLSFRTMDGLKCHINSKHSLRKTYKCQFCPKVFLTRQASYSHRVKIHSSSINTKNVKNI</sequence>
<organism evidence="4 5">
    <name type="scientific">Helobdella robusta</name>
    <name type="common">Californian leech</name>
    <dbReference type="NCBI Taxonomy" id="6412"/>
    <lineage>
        <taxon>Eukaryota</taxon>
        <taxon>Metazoa</taxon>
        <taxon>Spiralia</taxon>
        <taxon>Lophotrochozoa</taxon>
        <taxon>Annelida</taxon>
        <taxon>Clitellata</taxon>
        <taxon>Hirudinea</taxon>
        <taxon>Rhynchobdellida</taxon>
        <taxon>Glossiphoniidae</taxon>
        <taxon>Helobdella</taxon>
    </lineage>
</organism>
<dbReference type="InterPro" id="IPR013087">
    <property type="entry name" value="Znf_C2H2_type"/>
</dbReference>
<dbReference type="OrthoDB" id="6077919at2759"/>
<dbReference type="EnsemblMetazoa" id="HelroT175014">
    <property type="protein sequence ID" value="HelroP175014"/>
    <property type="gene ID" value="HelroG175014"/>
</dbReference>
<protein>
    <recommendedName>
        <fullName evidence="2">C2H2-type domain-containing protein</fullName>
    </recommendedName>
</protein>
<reference evidence="4" key="3">
    <citation type="submission" date="2015-06" db="UniProtKB">
        <authorList>
            <consortium name="EnsemblMetazoa"/>
        </authorList>
    </citation>
    <scope>IDENTIFICATION</scope>
</reference>
<dbReference type="GeneID" id="20205203"/>
<dbReference type="CTD" id="20205203"/>
<evidence type="ECO:0000256" key="1">
    <source>
        <dbReference type="PROSITE-ProRule" id="PRU00042"/>
    </source>
</evidence>
<dbReference type="SUPFAM" id="SSF57667">
    <property type="entry name" value="beta-beta-alpha zinc fingers"/>
    <property type="match status" value="1"/>
</dbReference>
<dbReference type="PROSITE" id="PS50157">
    <property type="entry name" value="ZINC_FINGER_C2H2_2"/>
    <property type="match status" value="2"/>
</dbReference>
<dbReference type="OMA" id="CELAVIY"/>
<feature type="domain" description="C2H2-type" evidence="2">
    <location>
        <begin position="386"/>
        <end position="414"/>
    </location>
</feature>
<reference evidence="5" key="1">
    <citation type="submission" date="2012-12" db="EMBL/GenBank/DDBJ databases">
        <authorList>
            <person name="Hellsten U."/>
            <person name="Grimwood J."/>
            <person name="Chapman J.A."/>
            <person name="Shapiro H."/>
            <person name="Aerts A."/>
            <person name="Otillar R.P."/>
            <person name="Terry A.Y."/>
            <person name="Boore J.L."/>
            <person name="Simakov O."/>
            <person name="Marletaz F."/>
            <person name="Cho S.-J."/>
            <person name="Edsinger-Gonzales E."/>
            <person name="Havlak P."/>
            <person name="Kuo D.-H."/>
            <person name="Larsson T."/>
            <person name="Lv J."/>
            <person name="Arendt D."/>
            <person name="Savage R."/>
            <person name="Osoegawa K."/>
            <person name="de Jong P."/>
            <person name="Lindberg D.R."/>
            <person name="Seaver E.C."/>
            <person name="Weisblat D.A."/>
            <person name="Putnam N.H."/>
            <person name="Grigoriev I.V."/>
            <person name="Rokhsar D.S."/>
        </authorList>
    </citation>
    <scope>NUCLEOTIDE SEQUENCE</scope>
</reference>
<dbReference type="InParanoid" id="T1F8Q4"/>
<dbReference type="HOGENOM" id="CLU_652628_0_0_1"/>
<evidence type="ECO:0000313" key="3">
    <source>
        <dbReference type="EMBL" id="ESO01456.1"/>
    </source>
</evidence>
<dbReference type="EMBL" id="KB096785">
    <property type="protein sequence ID" value="ESO01456.1"/>
    <property type="molecule type" value="Genomic_DNA"/>
</dbReference>
<accession>T1F8Q4</accession>
<keyword evidence="5" id="KW-1185">Reference proteome</keyword>
<dbReference type="InterPro" id="IPR036236">
    <property type="entry name" value="Znf_C2H2_sf"/>
</dbReference>
<dbReference type="KEGG" id="hro:HELRODRAFT_175014"/>
<dbReference type="Gene3D" id="3.30.160.60">
    <property type="entry name" value="Classic Zinc Finger"/>
    <property type="match status" value="1"/>
</dbReference>
<evidence type="ECO:0000259" key="2">
    <source>
        <dbReference type="PROSITE" id="PS50157"/>
    </source>
</evidence>
<dbReference type="EMBL" id="AMQM01005121">
    <property type="status" value="NOT_ANNOTATED_CDS"/>
    <property type="molecule type" value="Genomic_DNA"/>
</dbReference>
<keyword evidence="1" id="KW-0863">Zinc-finger</keyword>
<dbReference type="Proteomes" id="UP000015101">
    <property type="component" value="Unassembled WGS sequence"/>
</dbReference>
<keyword evidence="1" id="KW-0862">Zinc</keyword>
<dbReference type="RefSeq" id="XP_009020692.1">
    <property type="nucleotide sequence ID" value="XM_009022444.1"/>
</dbReference>
<dbReference type="AlphaFoldDB" id="T1F8Q4"/>
<dbReference type="SMART" id="SM00355">
    <property type="entry name" value="ZnF_C2H2"/>
    <property type="match status" value="3"/>
</dbReference>
<proteinExistence type="predicted"/>
<keyword evidence="1" id="KW-0479">Metal-binding</keyword>
<reference evidence="3 5" key="2">
    <citation type="journal article" date="2013" name="Nature">
        <title>Insights into bilaterian evolution from three spiralian genomes.</title>
        <authorList>
            <person name="Simakov O."/>
            <person name="Marletaz F."/>
            <person name="Cho S.J."/>
            <person name="Edsinger-Gonzales E."/>
            <person name="Havlak P."/>
            <person name="Hellsten U."/>
            <person name="Kuo D.H."/>
            <person name="Larsson T."/>
            <person name="Lv J."/>
            <person name="Arendt D."/>
            <person name="Savage R."/>
            <person name="Osoegawa K."/>
            <person name="de Jong P."/>
            <person name="Grimwood J."/>
            <person name="Chapman J.A."/>
            <person name="Shapiro H."/>
            <person name="Aerts A."/>
            <person name="Otillar R.P."/>
            <person name="Terry A.Y."/>
            <person name="Boore J.L."/>
            <person name="Grigoriev I.V."/>
            <person name="Lindberg D.R."/>
            <person name="Seaver E.C."/>
            <person name="Weisblat D.A."/>
            <person name="Putnam N.H."/>
            <person name="Rokhsar D.S."/>
        </authorList>
    </citation>
    <scope>NUCLEOTIDE SEQUENCE</scope>
</reference>
<dbReference type="GO" id="GO:0008270">
    <property type="term" value="F:zinc ion binding"/>
    <property type="evidence" value="ECO:0007669"/>
    <property type="project" value="UniProtKB-KW"/>
</dbReference>
<evidence type="ECO:0000313" key="4">
    <source>
        <dbReference type="EnsemblMetazoa" id="HelroP175014"/>
    </source>
</evidence>
<feature type="domain" description="C2H2-type" evidence="2">
    <location>
        <begin position="357"/>
        <end position="385"/>
    </location>
</feature>
<name>T1F8Q4_HELRO</name>
<gene>
    <name evidence="4" type="primary">20205203</name>
    <name evidence="3" type="ORF">HELRODRAFT_175014</name>
</gene>